<name>A0A7J4JL54_9ARCH</name>
<evidence type="ECO:0000313" key="1">
    <source>
        <dbReference type="EMBL" id="HIH16647.1"/>
    </source>
</evidence>
<gene>
    <name evidence="1" type="ORF">HA252_04550</name>
    <name evidence="2" type="ORF">J4203_07045</name>
</gene>
<comment type="caution">
    <text evidence="1">The sequence shown here is derived from an EMBL/GenBank/DDBJ whole genome shotgun (WGS) entry which is preliminary data.</text>
</comment>
<dbReference type="EMBL" id="DUGH01000111">
    <property type="protein sequence ID" value="HIH16647.1"/>
    <property type="molecule type" value="Genomic_DNA"/>
</dbReference>
<dbReference type="Proteomes" id="UP000678237">
    <property type="component" value="Unassembled WGS sequence"/>
</dbReference>
<reference evidence="1" key="1">
    <citation type="journal article" date="2020" name="bioRxiv">
        <title>A rank-normalized archaeal taxonomy based on genome phylogeny resolves widespread incomplete and uneven classifications.</title>
        <authorList>
            <person name="Rinke C."/>
            <person name="Chuvochina M."/>
            <person name="Mussig A.J."/>
            <person name="Chaumeil P.-A."/>
            <person name="Waite D.W."/>
            <person name="Whitman W.B."/>
            <person name="Parks D.H."/>
            <person name="Hugenholtz P."/>
        </authorList>
    </citation>
    <scope>NUCLEOTIDE SEQUENCE</scope>
    <source>
        <strain evidence="1">UBA10219</strain>
    </source>
</reference>
<proteinExistence type="predicted"/>
<sequence length="73" mass="7849">MKAHQIVLVLAAFLLLAYAHFVLTPTEPGASYKAVSLNPKKTTLERCQGPGPECNLVEVEVKKSSSGRERPAG</sequence>
<dbReference type="EMBL" id="JAGVWE010000006">
    <property type="protein sequence ID" value="MBS3063590.1"/>
    <property type="molecule type" value="Genomic_DNA"/>
</dbReference>
<dbReference type="AlphaFoldDB" id="A0A7J4JL54"/>
<reference evidence="2" key="2">
    <citation type="submission" date="2021-03" db="EMBL/GenBank/DDBJ databases">
        <authorList>
            <person name="Jaffe A."/>
        </authorList>
    </citation>
    <scope>NUCLEOTIDE SEQUENCE</scope>
    <source>
        <strain evidence="2">RIFCSPLOWO2_01_FULL_58_19</strain>
    </source>
</reference>
<evidence type="ECO:0000313" key="2">
    <source>
        <dbReference type="EMBL" id="MBS3063590.1"/>
    </source>
</evidence>
<accession>A0A7J4JL54</accession>
<reference evidence="2" key="3">
    <citation type="submission" date="2021-05" db="EMBL/GenBank/DDBJ databases">
        <title>Protein family content uncovers lineage relationships and bacterial pathway maintenance mechanisms in DPANN archaea.</title>
        <authorList>
            <person name="Castelle C.J."/>
            <person name="Meheust R."/>
            <person name="Jaffe A.L."/>
            <person name="Seitz K."/>
            <person name="Gong X."/>
            <person name="Baker B.J."/>
            <person name="Banfield J.F."/>
        </authorList>
    </citation>
    <scope>NUCLEOTIDE SEQUENCE</scope>
    <source>
        <strain evidence="2">RIFCSPLOWO2_01_FULL_58_19</strain>
    </source>
</reference>
<protein>
    <submittedName>
        <fullName evidence="1">Uncharacterized protein</fullName>
    </submittedName>
</protein>
<organism evidence="1 3">
    <name type="scientific">Candidatus Iainarchaeum sp</name>
    <dbReference type="NCBI Taxonomy" id="3101447"/>
    <lineage>
        <taxon>Archaea</taxon>
        <taxon>Candidatus Iainarchaeota</taxon>
        <taxon>Candidatus Iainarchaeia</taxon>
        <taxon>Candidatus Iainarchaeales</taxon>
        <taxon>Candidatus Iainarchaeaceae</taxon>
        <taxon>Candidatus Iainarchaeum</taxon>
    </lineage>
</organism>
<evidence type="ECO:0000313" key="3">
    <source>
        <dbReference type="Proteomes" id="UP000564964"/>
    </source>
</evidence>
<dbReference type="Proteomes" id="UP000564964">
    <property type="component" value="Unassembled WGS sequence"/>
</dbReference>